<dbReference type="Gene3D" id="3.40.50.1110">
    <property type="entry name" value="SGNH hydrolase"/>
    <property type="match status" value="1"/>
</dbReference>
<name>A0A0B2UIJ7_9GAMM</name>
<organism evidence="2 3">
    <name type="scientific">Acinetobacter oleivorans</name>
    <dbReference type="NCBI Taxonomy" id="1148157"/>
    <lineage>
        <taxon>Bacteria</taxon>
        <taxon>Pseudomonadati</taxon>
        <taxon>Pseudomonadota</taxon>
        <taxon>Gammaproteobacteria</taxon>
        <taxon>Moraxellales</taxon>
        <taxon>Moraxellaceae</taxon>
        <taxon>Acinetobacter</taxon>
    </lineage>
</organism>
<dbReference type="InterPro" id="IPR013830">
    <property type="entry name" value="SGNH_hydro"/>
</dbReference>
<proteinExistence type="predicted"/>
<evidence type="ECO:0000313" key="3">
    <source>
        <dbReference type="Proteomes" id="UP000031012"/>
    </source>
</evidence>
<dbReference type="CDD" id="cd00229">
    <property type="entry name" value="SGNH_hydrolase"/>
    <property type="match status" value="1"/>
</dbReference>
<comment type="caution">
    <text evidence="2">The sequence shown here is derived from an EMBL/GenBank/DDBJ whole genome shotgun (WGS) entry which is preliminary data.</text>
</comment>
<dbReference type="AlphaFoldDB" id="A0A0B2UIJ7"/>
<dbReference type="InterPro" id="IPR036514">
    <property type="entry name" value="SGNH_hydro_sf"/>
</dbReference>
<feature type="domain" description="SGNH hydrolase-type esterase" evidence="1">
    <location>
        <begin position="595"/>
        <end position="753"/>
    </location>
</feature>
<dbReference type="GO" id="GO:0016788">
    <property type="term" value="F:hydrolase activity, acting on ester bonds"/>
    <property type="evidence" value="ECO:0007669"/>
    <property type="project" value="UniProtKB-ARBA"/>
</dbReference>
<dbReference type="Pfam" id="PF13472">
    <property type="entry name" value="Lipase_GDSL_2"/>
    <property type="match status" value="1"/>
</dbReference>
<gene>
    <name evidence="2" type="ORF">DH17_00455</name>
</gene>
<dbReference type="EMBL" id="JHQK01000001">
    <property type="protein sequence ID" value="KHN68775.1"/>
    <property type="molecule type" value="Genomic_DNA"/>
</dbReference>
<sequence length="769" mass="83842">MAIPDKDSLVGASVTEAQFKNGLGDIIDYLKGLEEQGSDVEQIKALVENAVTSSPNVIQQIGYYTGTSSTTLIAQDGPSAYAIQMPKSGFIKKIRTQLAGGPSRVRVQVYRPLDKGAKLIETRYYDVGYPTSEIDLSDESIHVEKNDLVSLAWVSGIFIRGKTVSSGDPLGNFIVTQTMTVGQQVTISRSRNSLEFQVDLLVDNQVVPTQNIDPLTRLAVGYEVTESIGEFKQGALNTPTTSGSFSFAYGNVDPLPKFGKLKQIKYTTRSISRNVMFRLCILVPNLDGTYKVATVKQVVAPADSTGIVTATSDHFGEIFVPQNGYALIAGTVEIDSPLAQVGISGGFSYIAASDIQQNANVQLPKNTNNQPISVEFTYETSSLNLQDRVSALENKGLTVNPPLFSTVLDSQSFSGTSLPADWSAAGWTVDNGLLTPSSGSWTTKALSTGSTALAKREHSVDITILDASTITGFCTEQIETEAGAGAVIIDCTQNKLILYKYNGSSAGTSVAEVNIEPIVLNTKYQLRIEKNGYFNIISLINKTTGATYKLEYSDTTTGRYVQMHGRAGFLHIQGSAKFNNYLFKAFYPVELHVLFIGDSNMERAANVLPNTTWAFQLADMRRMNGDAGIAARSGDETPNFLKRKEFDLMRWKPKYVVWALGTNDTDINVWRTNMAQNIADTLAIGAIPILCTQVPRGANSNLHYQMDEEIRSGAFGNYKYIDLAKAVSLNNDGFTWNPAYNSGDNLHVNPAGQSRWVQQALIDAPELFR</sequence>
<reference evidence="2 3" key="1">
    <citation type="submission" date="2014-03" db="EMBL/GenBank/DDBJ databases">
        <title>Genome sequence of the diesel-degrader and plant-growth promoter Acinetobacter oleivorans PF-1 isolated from the roots of poplar tree.</title>
        <authorList>
            <person name="Gkorezis P."/>
            <person name="van Hamme J."/>
            <person name="Rineau F."/>
            <person name="Vangronsveld J."/>
            <person name="Francetti A."/>
        </authorList>
    </citation>
    <scope>NUCLEOTIDE SEQUENCE [LARGE SCALE GENOMIC DNA]</scope>
    <source>
        <strain evidence="2 3">PF1</strain>
    </source>
</reference>
<evidence type="ECO:0000259" key="1">
    <source>
        <dbReference type="Pfam" id="PF13472"/>
    </source>
</evidence>
<protein>
    <recommendedName>
        <fullName evidence="1">SGNH hydrolase-type esterase domain-containing protein</fullName>
    </recommendedName>
</protein>
<accession>A0A0B2UIJ7</accession>
<dbReference type="Proteomes" id="UP000031012">
    <property type="component" value="Unassembled WGS sequence"/>
</dbReference>
<dbReference type="SUPFAM" id="SSF52266">
    <property type="entry name" value="SGNH hydrolase"/>
    <property type="match status" value="1"/>
</dbReference>
<evidence type="ECO:0000313" key="2">
    <source>
        <dbReference type="EMBL" id="KHN68775.1"/>
    </source>
</evidence>